<dbReference type="GeneID" id="92208451"/>
<dbReference type="PANTHER" id="PTHR47345">
    <property type="entry name" value="CUT9-INTERACTING PROTEIN SCN1"/>
    <property type="match status" value="1"/>
</dbReference>
<dbReference type="Gene3D" id="3.20.20.140">
    <property type="entry name" value="Metal-dependent hydrolases"/>
    <property type="match status" value="1"/>
</dbReference>
<sequence>MDVLLSHLQNRDIIVPYFGVHPWFSHLFYLDSAEKPDKRAHYNRVLKPTPSEDLLAVLPEPMSLSQHSRRSEEIIAKYKLARFGVGEIGLDKLFRVPNAGFLGNPAYGKAADIANDEVDKLSKSRVSIQHQMDVFRYQLKLAERLNRQVSVHCVKAHGVLYDEMMKFPSLTVLLHSYTGSIDQARRWIKSKKQQALFFSFSNWINGEKLQLLELLATELDRGQILTESDIYIDRLFTHDKHAEYFNHLVGIYAKLNNYIDLDASQIESNMLASINASS</sequence>
<reference evidence="1 2" key="1">
    <citation type="submission" date="2024-03" db="EMBL/GenBank/DDBJ databases">
        <authorList>
            <person name="Brejova B."/>
        </authorList>
    </citation>
    <scope>NUCLEOTIDE SEQUENCE [LARGE SCALE GENOMIC DNA]</scope>
    <source>
        <strain evidence="1 2">CBS 14171</strain>
    </source>
</reference>
<dbReference type="RefSeq" id="XP_066830193.1">
    <property type="nucleotide sequence ID" value="XM_066973345.1"/>
</dbReference>
<name>A0ABP0ZQ28_9ASCO</name>
<dbReference type="InterPro" id="IPR053044">
    <property type="entry name" value="Metallo-hydrolase/TatD-type"/>
</dbReference>
<organism evidence="1 2">
    <name type="scientific">Lodderomyces beijingensis</name>
    <dbReference type="NCBI Taxonomy" id="1775926"/>
    <lineage>
        <taxon>Eukaryota</taxon>
        <taxon>Fungi</taxon>
        <taxon>Dikarya</taxon>
        <taxon>Ascomycota</taxon>
        <taxon>Saccharomycotina</taxon>
        <taxon>Pichiomycetes</taxon>
        <taxon>Debaryomycetaceae</taxon>
        <taxon>Candida/Lodderomyces clade</taxon>
        <taxon>Lodderomyces</taxon>
    </lineage>
</organism>
<dbReference type="InterPro" id="IPR032466">
    <property type="entry name" value="Metal_Hydrolase"/>
</dbReference>
<evidence type="ECO:0000313" key="2">
    <source>
        <dbReference type="Proteomes" id="UP001497383"/>
    </source>
</evidence>
<dbReference type="EMBL" id="OZ022408">
    <property type="protein sequence ID" value="CAK9439031.1"/>
    <property type="molecule type" value="Genomic_DNA"/>
</dbReference>
<dbReference type="InterPro" id="IPR001130">
    <property type="entry name" value="TatD-like"/>
</dbReference>
<proteinExistence type="predicted"/>
<dbReference type="Proteomes" id="UP001497383">
    <property type="component" value="Chromosome 4"/>
</dbReference>
<gene>
    <name evidence="1" type="ORF">LODBEIA_P32550</name>
</gene>
<protein>
    <submittedName>
        <fullName evidence="1">Uncharacterized protein</fullName>
    </submittedName>
</protein>
<keyword evidence="2" id="KW-1185">Reference proteome</keyword>
<dbReference type="SUPFAM" id="SSF51556">
    <property type="entry name" value="Metallo-dependent hydrolases"/>
    <property type="match status" value="1"/>
</dbReference>
<accession>A0ABP0ZQ28</accession>
<evidence type="ECO:0000313" key="1">
    <source>
        <dbReference type="EMBL" id="CAK9439031.1"/>
    </source>
</evidence>
<dbReference type="Pfam" id="PF01026">
    <property type="entry name" value="TatD_DNase"/>
    <property type="match status" value="1"/>
</dbReference>
<dbReference type="PANTHER" id="PTHR47345:SF1">
    <property type="entry name" value="CUT9-INTERACTING PROTEIN SCN1"/>
    <property type="match status" value="1"/>
</dbReference>